<evidence type="ECO:0000256" key="1">
    <source>
        <dbReference type="SAM" id="Phobius"/>
    </source>
</evidence>
<evidence type="ECO:0008006" key="3">
    <source>
        <dbReference type="Google" id="ProtNLM"/>
    </source>
</evidence>
<gene>
    <name evidence="2" type="ORF">SCFA_220060</name>
</gene>
<name>A0A485LZA1_9ZZZZ</name>
<keyword evidence="1" id="KW-0472">Membrane</keyword>
<dbReference type="EMBL" id="CAADRM010000084">
    <property type="protein sequence ID" value="VFU13818.1"/>
    <property type="molecule type" value="Genomic_DNA"/>
</dbReference>
<feature type="transmembrane region" description="Helical" evidence="1">
    <location>
        <begin position="16"/>
        <end position="38"/>
    </location>
</feature>
<protein>
    <recommendedName>
        <fullName evidence="3">TIGR02588 family protein</fullName>
    </recommendedName>
</protein>
<keyword evidence="1" id="KW-1133">Transmembrane helix</keyword>
<proteinExistence type="predicted"/>
<accession>A0A485LZA1</accession>
<evidence type="ECO:0000313" key="2">
    <source>
        <dbReference type="EMBL" id="VFU13818.1"/>
    </source>
</evidence>
<reference evidence="2" key="1">
    <citation type="submission" date="2019-03" db="EMBL/GenBank/DDBJ databases">
        <authorList>
            <person name="Hao L."/>
        </authorList>
    </citation>
    <scope>NUCLEOTIDE SEQUENCE</scope>
</reference>
<dbReference type="AlphaFoldDB" id="A0A485LZA1"/>
<keyword evidence="1" id="KW-0812">Transmembrane</keyword>
<organism evidence="2">
    <name type="scientific">anaerobic digester metagenome</name>
    <dbReference type="NCBI Taxonomy" id="1263854"/>
    <lineage>
        <taxon>unclassified sequences</taxon>
        <taxon>metagenomes</taxon>
        <taxon>ecological metagenomes</taxon>
    </lineage>
</organism>
<sequence length="129" mass="14420">MNPPEEPRSGYSRAEWVSLGVSLAILGLLVGIVIILWLNPVERPAKFDVRADRTRMEGGSYYVEFTIENKGDQTGEYVRVEGFIPVGGRREKASTTFDFVPGRSEEHGVLIFEHEPVGLAIRVVSYQIP</sequence>